<dbReference type="InterPro" id="IPR036322">
    <property type="entry name" value="WD40_repeat_dom_sf"/>
</dbReference>
<keyword evidence="4" id="KW-1185">Reference proteome</keyword>
<dbReference type="InterPro" id="IPR015943">
    <property type="entry name" value="WD40/YVTN_repeat-like_dom_sf"/>
</dbReference>
<organism evidence="3 4">
    <name type="scientific">Neolecta irregularis (strain DAH-3)</name>
    <dbReference type="NCBI Taxonomy" id="1198029"/>
    <lineage>
        <taxon>Eukaryota</taxon>
        <taxon>Fungi</taxon>
        <taxon>Dikarya</taxon>
        <taxon>Ascomycota</taxon>
        <taxon>Taphrinomycotina</taxon>
        <taxon>Neolectales</taxon>
        <taxon>Neolectaceae</taxon>
        <taxon>Neolecta</taxon>
    </lineage>
</organism>
<reference evidence="3 4" key="1">
    <citation type="submission" date="2016-04" db="EMBL/GenBank/DDBJ databases">
        <title>Evolutionary innovation and constraint leading to complex multicellularity in the Ascomycota.</title>
        <authorList>
            <person name="Cisse O."/>
            <person name="Nguyen A."/>
            <person name="Hewitt D.A."/>
            <person name="Jedd G."/>
            <person name="Stajich J.E."/>
        </authorList>
    </citation>
    <scope>NUCLEOTIDE SEQUENCE [LARGE SCALE GENOMIC DNA]</scope>
    <source>
        <strain evidence="3 4">DAH-3</strain>
    </source>
</reference>
<name>A0A1U7LQE1_NEOID</name>
<accession>A0A1U7LQE1</accession>
<dbReference type="OMA" id="TESKAHM"/>
<proteinExistence type="predicted"/>
<keyword evidence="1" id="KW-0853">WD repeat</keyword>
<sequence>MDNPGIPGFFYDPQKKKYFKIMPNHKCGSSHPYSQQTIAKREKLETAEKADKINLRQRGFQKSYIETRSLCNQSQSAQQDFRSRLSVQKSRLSFGYIDPYVNVTAIAYDFNTGNLIFGDHTGLVSLLQPTCEKPQPMFNFFSETTCIAIGSDRRLVATCQGNERGAGMIHISALTNQEGVLDLQNHITLTPHRNQSIWTCAISSSNKIAVGGSGMFMLIEQSGHDCTQRILRSKSDVFAVQFLDENVCMAGSRDGCIRAFDSRVKSDDHQLFIRHSSTVAGIKVLSEYQIIVNGLRNSLKLYDVRFPHPPAPSSLYSAPSKPVFEYTGHINEHSLTLGFDANRNTGIITAAGSDNRLRFWNSRFSEPFSGAESLDSHDLSIRAVCLAHDAFWIASPSEPYTMEQYKIP</sequence>
<dbReference type="InterPro" id="IPR001680">
    <property type="entry name" value="WD40_rpt"/>
</dbReference>
<dbReference type="SMART" id="SM00320">
    <property type="entry name" value="WD40"/>
    <property type="match status" value="4"/>
</dbReference>
<protein>
    <submittedName>
        <fullName evidence="3">WD repeat-containing protein 21</fullName>
    </submittedName>
</protein>
<evidence type="ECO:0000313" key="4">
    <source>
        <dbReference type="Proteomes" id="UP000186594"/>
    </source>
</evidence>
<dbReference type="PANTHER" id="PTHR44472">
    <property type="entry name" value="DDB1- AND CUL4-ASSOCIATED FACTOR 4-RELATED"/>
    <property type="match status" value="1"/>
</dbReference>
<dbReference type="STRING" id="1198029.A0A1U7LQE1"/>
<evidence type="ECO:0000256" key="1">
    <source>
        <dbReference type="ARBA" id="ARBA00022574"/>
    </source>
</evidence>
<dbReference type="Proteomes" id="UP000186594">
    <property type="component" value="Unassembled WGS sequence"/>
</dbReference>
<dbReference type="EMBL" id="LXFE01000595">
    <property type="protein sequence ID" value="OLL24849.1"/>
    <property type="molecule type" value="Genomic_DNA"/>
</dbReference>
<dbReference type="Gene3D" id="2.130.10.10">
    <property type="entry name" value="YVTN repeat-like/Quinoprotein amine dehydrogenase"/>
    <property type="match status" value="1"/>
</dbReference>
<dbReference type="OrthoDB" id="128867at2759"/>
<evidence type="ECO:0000256" key="2">
    <source>
        <dbReference type="ARBA" id="ARBA00022737"/>
    </source>
</evidence>
<dbReference type="InterPro" id="IPR052254">
    <property type="entry name" value="CUL4-DDB1_E3_ligase_receptor"/>
</dbReference>
<evidence type="ECO:0000313" key="3">
    <source>
        <dbReference type="EMBL" id="OLL24849.1"/>
    </source>
</evidence>
<dbReference type="AlphaFoldDB" id="A0A1U7LQE1"/>
<dbReference type="SUPFAM" id="SSF50978">
    <property type="entry name" value="WD40 repeat-like"/>
    <property type="match status" value="1"/>
</dbReference>
<dbReference type="PANTHER" id="PTHR44472:SF1">
    <property type="entry name" value="DDB1 AND CUL4 ASSOCIATED FACTOR 4"/>
    <property type="match status" value="1"/>
</dbReference>
<comment type="caution">
    <text evidence="3">The sequence shown here is derived from an EMBL/GenBank/DDBJ whole genome shotgun (WGS) entry which is preliminary data.</text>
</comment>
<keyword evidence="2" id="KW-0677">Repeat</keyword>
<dbReference type="GO" id="GO:0080008">
    <property type="term" value="C:Cul4-RING E3 ubiquitin ligase complex"/>
    <property type="evidence" value="ECO:0007669"/>
    <property type="project" value="TreeGrafter"/>
</dbReference>
<gene>
    <name evidence="3" type="ORF">NEOLI_002846</name>
</gene>